<dbReference type="EMBL" id="CP047045">
    <property type="protein sequence ID" value="QGZ93853.1"/>
    <property type="molecule type" value="Genomic_DNA"/>
</dbReference>
<feature type="region of interest" description="Disordered" evidence="7">
    <location>
        <begin position="37"/>
        <end position="56"/>
    </location>
</feature>
<keyword evidence="5" id="KW-0564">Palmitate</keyword>
<evidence type="ECO:0000256" key="7">
    <source>
        <dbReference type="SAM" id="MobiDB-lite"/>
    </source>
</evidence>
<feature type="compositionally biased region" description="Acidic residues" evidence="7">
    <location>
        <begin position="40"/>
        <end position="49"/>
    </location>
</feature>
<comment type="similarity">
    <text evidence="1">Belongs to the EcnA/EcnB lipoprotein family.</text>
</comment>
<dbReference type="PROSITE" id="PS51257">
    <property type="entry name" value="PROKAR_LIPOPROTEIN"/>
    <property type="match status" value="1"/>
</dbReference>
<keyword evidence="3 8" id="KW-0732">Signal</keyword>
<keyword evidence="6 9" id="KW-0449">Lipoprotein</keyword>
<dbReference type="RefSeq" id="WP_158764840.1">
    <property type="nucleotide sequence ID" value="NZ_CP047045.1"/>
</dbReference>
<dbReference type="Proteomes" id="UP000431269">
    <property type="component" value="Chromosome"/>
</dbReference>
<evidence type="ECO:0000256" key="8">
    <source>
        <dbReference type="SAM" id="SignalP"/>
    </source>
</evidence>
<dbReference type="AlphaFoldDB" id="A0A6I6MRT8"/>
<evidence type="ECO:0000313" key="9">
    <source>
        <dbReference type="EMBL" id="QGZ93853.1"/>
    </source>
</evidence>
<dbReference type="InterPro" id="IPR012556">
    <property type="entry name" value="Entericidin"/>
</dbReference>
<protein>
    <submittedName>
        <fullName evidence="9">Entericidin B membrane lipoprotein</fullName>
    </submittedName>
</protein>
<gene>
    <name evidence="9" type="ORF">DSM104635_00667</name>
</gene>
<name>A0A6I6MRT8_9CAUL</name>
<dbReference type="GO" id="GO:0009636">
    <property type="term" value="P:response to toxic substance"/>
    <property type="evidence" value="ECO:0007669"/>
    <property type="project" value="InterPro"/>
</dbReference>
<evidence type="ECO:0000256" key="2">
    <source>
        <dbReference type="ARBA" id="ARBA00022475"/>
    </source>
</evidence>
<dbReference type="GO" id="GO:0016020">
    <property type="term" value="C:membrane"/>
    <property type="evidence" value="ECO:0007669"/>
    <property type="project" value="InterPro"/>
</dbReference>
<sequence>MSRKITSPLVAMAAIIGAISLGACNTVEGVGEDVQQAGEAVDEAAEDANDGNPNTP</sequence>
<keyword evidence="10" id="KW-1185">Reference proteome</keyword>
<reference evidence="10" key="1">
    <citation type="submission" date="2019-12" db="EMBL/GenBank/DDBJ databases">
        <title>Complete genome of Terracaulis silvestris 0127_4.</title>
        <authorList>
            <person name="Vieira S."/>
            <person name="Riedel T."/>
            <person name="Sproer C."/>
            <person name="Pascual J."/>
            <person name="Boedeker C."/>
            <person name="Overmann J."/>
        </authorList>
    </citation>
    <scope>NUCLEOTIDE SEQUENCE [LARGE SCALE GENOMIC DNA]</scope>
    <source>
        <strain evidence="10">0127_4</strain>
    </source>
</reference>
<keyword evidence="4" id="KW-0472">Membrane</keyword>
<feature type="chain" id="PRO_5026349045" evidence="8">
    <location>
        <begin position="24"/>
        <end position="56"/>
    </location>
</feature>
<evidence type="ECO:0000256" key="6">
    <source>
        <dbReference type="ARBA" id="ARBA00023288"/>
    </source>
</evidence>
<evidence type="ECO:0000256" key="3">
    <source>
        <dbReference type="ARBA" id="ARBA00022729"/>
    </source>
</evidence>
<evidence type="ECO:0000313" key="10">
    <source>
        <dbReference type="Proteomes" id="UP000431269"/>
    </source>
</evidence>
<accession>A0A6I6MRT8</accession>
<feature type="signal peptide" evidence="8">
    <location>
        <begin position="1"/>
        <end position="23"/>
    </location>
</feature>
<evidence type="ECO:0000256" key="5">
    <source>
        <dbReference type="ARBA" id="ARBA00023139"/>
    </source>
</evidence>
<evidence type="ECO:0000256" key="1">
    <source>
        <dbReference type="ARBA" id="ARBA00010296"/>
    </source>
</evidence>
<proteinExistence type="inferred from homology"/>
<keyword evidence="2" id="KW-1003">Cell membrane</keyword>
<organism evidence="9 10">
    <name type="scientific">Terricaulis silvestris</name>
    <dbReference type="NCBI Taxonomy" id="2686094"/>
    <lineage>
        <taxon>Bacteria</taxon>
        <taxon>Pseudomonadati</taxon>
        <taxon>Pseudomonadota</taxon>
        <taxon>Alphaproteobacteria</taxon>
        <taxon>Caulobacterales</taxon>
        <taxon>Caulobacteraceae</taxon>
        <taxon>Terricaulis</taxon>
    </lineage>
</organism>
<dbReference type="KEGG" id="tsv:DSM104635_00667"/>
<evidence type="ECO:0000256" key="4">
    <source>
        <dbReference type="ARBA" id="ARBA00023136"/>
    </source>
</evidence>
<dbReference type="Pfam" id="PF08085">
    <property type="entry name" value="Entericidin"/>
    <property type="match status" value="1"/>
</dbReference>